<proteinExistence type="inferred from homology"/>
<evidence type="ECO:0000256" key="3">
    <source>
        <dbReference type="ARBA" id="ARBA00023027"/>
    </source>
</evidence>
<keyword evidence="3" id="KW-0520">NAD</keyword>
<dbReference type="SUPFAM" id="SSF52283">
    <property type="entry name" value="Formate/glycerate dehydrogenase catalytic domain-like"/>
    <property type="match status" value="1"/>
</dbReference>
<name>A0A9D1KLJ1_9FIRM</name>
<keyword evidence="2 4" id="KW-0560">Oxidoreductase</keyword>
<organism evidence="7 8">
    <name type="scientific">Candidatus Faeciplasma pullistercoris</name>
    <dbReference type="NCBI Taxonomy" id="2840800"/>
    <lineage>
        <taxon>Bacteria</taxon>
        <taxon>Bacillati</taxon>
        <taxon>Bacillota</taxon>
        <taxon>Clostridia</taxon>
        <taxon>Eubacteriales</taxon>
        <taxon>Oscillospiraceae</taxon>
        <taxon>Oscillospiraceae incertae sedis</taxon>
        <taxon>Candidatus Faeciplasma</taxon>
    </lineage>
</organism>
<dbReference type="SUPFAM" id="SSF51735">
    <property type="entry name" value="NAD(P)-binding Rossmann-fold domains"/>
    <property type="match status" value="1"/>
</dbReference>
<dbReference type="PROSITE" id="PS00670">
    <property type="entry name" value="D_2_HYDROXYACID_DH_2"/>
    <property type="match status" value="1"/>
</dbReference>
<evidence type="ECO:0000313" key="7">
    <source>
        <dbReference type="EMBL" id="HIT59497.1"/>
    </source>
</evidence>
<dbReference type="InterPro" id="IPR029752">
    <property type="entry name" value="D-isomer_DH_CS1"/>
</dbReference>
<dbReference type="InterPro" id="IPR006139">
    <property type="entry name" value="D-isomer_2_OHA_DH_cat_dom"/>
</dbReference>
<reference evidence="7" key="1">
    <citation type="submission" date="2020-10" db="EMBL/GenBank/DDBJ databases">
        <authorList>
            <person name="Gilroy R."/>
        </authorList>
    </citation>
    <scope>NUCLEOTIDE SEQUENCE</scope>
    <source>
        <strain evidence="7">CHK33-4379</strain>
    </source>
</reference>
<dbReference type="FunFam" id="3.40.50.720:FF:000203">
    <property type="entry name" value="D-3-phosphoglycerate dehydrogenase (SerA)"/>
    <property type="match status" value="1"/>
</dbReference>
<evidence type="ECO:0000313" key="8">
    <source>
        <dbReference type="Proteomes" id="UP000824136"/>
    </source>
</evidence>
<dbReference type="InterPro" id="IPR050418">
    <property type="entry name" value="D-iso_2-hydroxyacid_DH_PdxB"/>
</dbReference>
<comment type="similarity">
    <text evidence="1 4">Belongs to the D-isomer specific 2-hydroxyacid dehydrogenase family.</text>
</comment>
<sequence length="317" mass="34642">MKAVILDADTVTHNDLSLKPLTCLADTTVYGYSNESEIPERIGDAEIVLTNKCQITRHTFELCPNIRYIGLFATGYNNIDIAAAKERGIVVSNVPGYSTDSVAQHTFALILHCYSNVAKYDKTVKDGDWVYSKLFSYFDIPLYELAGKTIGIIGYGAIGQAVKRIAEAFGMNVVVYTRSYPKCDEGIKVLPLDELLKVSDIVTLHCPLTPKTSELINKRTLSLMKTSALLINTSRGGVINEQDLADALNSGMIAAAGLDVLTKEPMDPKCPLRDAKNCVITPHIAWAPLETRQRLIGIMANNLVSYLGGNPKNNVAD</sequence>
<evidence type="ECO:0000256" key="1">
    <source>
        <dbReference type="ARBA" id="ARBA00005854"/>
    </source>
</evidence>
<evidence type="ECO:0000256" key="4">
    <source>
        <dbReference type="RuleBase" id="RU003719"/>
    </source>
</evidence>
<dbReference type="PANTHER" id="PTHR43761">
    <property type="entry name" value="D-ISOMER SPECIFIC 2-HYDROXYACID DEHYDROGENASE FAMILY PROTEIN (AFU_ORTHOLOGUE AFUA_1G13630)"/>
    <property type="match status" value="1"/>
</dbReference>
<feature type="domain" description="D-isomer specific 2-hydroxyacid dehydrogenase NAD-binding" evidence="6">
    <location>
        <begin position="107"/>
        <end position="285"/>
    </location>
</feature>
<feature type="domain" description="D-isomer specific 2-hydroxyacid dehydrogenase catalytic" evidence="5">
    <location>
        <begin position="26"/>
        <end position="315"/>
    </location>
</feature>
<dbReference type="GO" id="GO:0016616">
    <property type="term" value="F:oxidoreductase activity, acting on the CH-OH group of donors, NAD or NADP as acceptor"/>
    <property type="evidence" value="ECO:0007669"/>
    <property type="project" value="InterPro"/>
</dbReference>
<dbReference type="EMBL" id="DVLL01000023">
    <property type="protein sequence ID" value="HIT59497.1"/>
    <property type="molecule type" value="Genomic_DNA"/>
</dbReference>
<dbReference type="GO" id="GO:0051287">
    <property type="term" value="F:NAD binding"/>
    <property type="evidence" value="ECO:0007669"/>
    <property type="project" value="InterPro"/>
</dbReference>
<evidence type="ECO:0000256" key="2">
    <source>
        <dbReference type="ARBA" id="ARBA00023002"/>
    </source>
</evidence>
<gene>
    <name evidence="7" type="ORF">IAC39_07300</name>
</gene>
<accession>A0A9D1KLJ1</accession>
<dbReference type="PROSITE" id="PS00671">
    <property type="entry name" value="D_2_HYDROXYACID_DH_3"/>
    <property type="match status" value="1"/>
</dbReference>
<dbReference type="PANTHER" id="PTHR43761:SF1">
    <property type="entry name" value="D-ISOMER SPECIFIC 2-HYDROXYACID DEHYDROGENASE CATALYTIC DOMAIN-CONTAINING PROTEIN-RELATED"/>
    <property type="match status" value="1"/>
</dbReference>
<reference evidence="7" key="2">
    <citation type="journal article" date="2021" name="PeerJ">
        <title>Extensive microbial diversity within the chicken gut microbiome revealed by metagenomics and culture.</title>
        <authorList>
            <person name="Gilroy R."/>
            <person name="Ravi A."/>
            <person name="Getino M."/>
            <person name="Pursley I."/>
            <person name="Horton D.L."/>
            <person name="Alikhan N.F."/>
            <person name="Baker D."/>
            <person name="Gharbi K."/>
            <person name="Hall N."/>
            <person name="Watson M."/>
            <person name="Adriaenssens E.M."/>
            <person name="Foster-Nyarko E."/>
            <person name="Jarju S."/>
            <person name="Secka A."/>
            <person name="Antonio M."/>
            <person name="Oren A."/>
            <person name="Chaudhuri R.R."/>
            <person name="La Ragione R."/>
            <person name="Hildebrand F."/>
            <person name="Pallen M.J."/>
        </authorList>
    </citation>
    <scope>NUCLEOTIDE SEQUENCE</scope>
    <source>
        <strain evidence="7">CHK33-4379</strain>
    </source>
</reference>
<dbReference type="InterPro" id="IPR036291">
    <property type="entry name" value="NAD(P)-bd_dom_sf"/>
</dbReference>
<evidence type="ECO:0000259" key="6">
    <source>
        <dbReference type="Pfam" id="PF02826"/>
    </source>
</evidence>
<dbReference type="Proteomes" id="UP000824136">
    <property type="component" value="Unassembled WGS sequence"/>
</dbReference>
<dbReference type="PROSITE" id="PS00065">
    <property type="entry name" value="D_2_HYDROXYACID_DH_1"/>
    <property type="match status" value="1"/>
</dbReference>
<dbReference type="CDD" id="cd12162">
    <property type="entry name" value="2-Hacid_dh_4"/>
    <property type="match status" value="1"/>
</dbReference>
<dbReference type="Pfam" id="PF00389">
    <property type="entry name" value="2-Hacid_dh"/>
    <property type="match status" value="1"/>
</dbReference>
<comment type="caution">
    <text evidence="7">The sequence shown here is derived from an EMBL/GenBank/DDBJ whole genome shotgun (WGS) entry which is preliminary data.</text>
</comment>
<dbReference type="AlphaFoldDB" id="A0A9D1KLJ1"/>
<protein>
    <submittedName>
        <fullName evidence="7">D-2-hydroxyacid dehydrogenase</fullName>
    </submittedName>
</protein>
<dbReference type="Pfam" id="PF02826">
    <property type="entry name" value="2-Hacid_dh_C"/>
    <property type="match status" value="1"/>
</dbReference>
<dbReference type="InterPro" id="IPR029753">
    <property type="entry name" value="D-isomer_DH_CS"/>
</dbReference>
<evidence type="ECO:0000259" key="5">
    <source>
        <dbReference type="Pfam" id="PF00389"/>
    </source>
</evidence>
<dbReference type="InterPro" id="IPR006140">
    <property type="entry name" value="D-isomer_DH_NAD-bd"/>
</dbReference>
<dbReference type="Gene3D" id="3.40.50.720">
    <property type="entry name" value="NAD(P)-binding Rossmann-like Domain"/>
    <property type="match status" value="2"/>
</dbReference>